<proteinExistence type="predicted"/>
<keyword evidence="2" id="KW-0472">Membrane</keyword>
<dbReference type="AlphaFoldDB" id="A0A9X2DXY4"/>
<feature type="region of interest" description="Disordered" evidence="1">
    <location>
        <begin position="113"/>
        <end position="137"/>
    </location>
</feature>
<comment type="caution">
    <text evidence="3">The sequence shown here is derived from an EMBL/GenBank/DDBJ whole genome shotgun (WGS) entry which is preliminary data.</text>
</comment>
<gene>
    <name evidence="3" type="ORF">NB037_09525</name>
</gene>
<feature type="transmembrane region" description="Helical" evidence="2">
    <location>
        <begin position="50"/>
        <end position="70"/>
    </location>
</feature>
<dbReference type="Pfam" id="PF11196">
    <property type="entry name" value="DUF2834"/>
    <property type="match status" value="1"/>
</dbReference>
<evidence type="ECO:0000256" key="1">
    <source>
        <dbReference type="SAM" id="MobiDB-lite"/>
    </source>
</evidence>
<accession>A0A9X2DXY4</accession>
<keyword evidence="4" id="KW-1185">Reference proteome</keyword>
<evidence type="ECO:0000256" key="2">
    <source>
        <dbReference type="SAM" id="Phobius"/>
    </source>
</evidence>
<sequence>MTRLLKGWTPLALVYLVLAVLGLVGTWTHNIRAVLESVDFLGAWFDGGPAVSSLTTDLLIVAIAAVALIVAEGRRLGMTRLWVYVLLAPLVALAFAFPLFLAVRERHLAARSAHGPARTQGPSDTRALDGDPASSSP</sequence>
<name>A0A9X2DXY4_9MICO</name>
<dbReference type="RefSeq" id="WP_251945418.1">
    <property type="nucleotide sequence ID" value="NZ_JAMRYM010000033.1"/>
</dbReference>
<reference evidence="3" key="1">
    <citation type="submission" date="2022-06" db="EMBL/GenBank/DDBJ databases">
        <title>Whole genome shotgun sequencing (WGS) of Rathayibacter sp. ZW T2_19, isolated from stored onions (Allium cepa).</title>
        <authorList>
            <person name="Stoll D.A."/>
            <person name="Huch M."/>
        </authorList>
    </citation>
    <scope>NUCLEOTIDE SEQUENCE</scope>
    <source>
        <strain evidence="3">ZW T2_19</strain>
    </source>
</reference>
<organism evidence="3 4">
    <name type="scientific">Rathayibacter rubneri</name>
    <dbReference type="NCBI Taxonomy" id="2950106"/>
    <lineage>
        <taxon>Bacteria</taxon>
        <taxon>Bacillati</taxon>
        <taxon>Actinomycetota</taxon>
        <taxon>Actinomycetes</taxon>
        <taxon>Micrococcales</taxon>
        <taxon>Microbacteriaceae</taxon>
        <taxon>Rathayibacter</taxon>
    </lineage>
</organism>
<keyword evidence="2" id="KW-0812">Transmembrane</keyword>
<evidence type="ECO:0000313" key="3">
    <source>
        <dbReference type="EMBL" id="MCM6762653.1"/>
    </source>
</evidence>
<dbReference type="EMBL" id="JAMRYM010000033">
    <property type="protein sequence ID" value="MCM6762653.1"/>
    <property type="molecule type" value="Genomic_DNA"/>
</dbReference>
<evidence type="ECO:0000313" key="4">
    <source>
        <dbReference type="Proteomes" id="UP001155240"/>
    </source>
</evidence>
<feature type="transmembrane region" description="Helical" evidence="2">
    <location>
        <begin position="12"/>
        <end position="30"/>
    </location>
</feature>
<protein>
    <submittedName>
        <fullName evidence="3">DUF2834 domain-containing protein</fullName>
    </submittedName>
</protein>
<feature type="transmembrane region" description="Helical" evidence="2">
    <location>
        <begin position="82"/>
        <end position="103"/>
    </location>
</feature>
<keyword evidence="2" id="KW-1133">Transmembrane helix</keyword>
<dbReference type="Proteomes" id="UP001155240">
    <property type="component" value="Unassembled WGS sequence"/>
</dbReference>
<dbReference type="InterPro" id="IPR021362">
    <property type="entry name" value="DUF2834"/>
</dbReference>